<name>A0A0D9XRJ9_9ORYZ</name>
<reference evidence="1" key="3">
    <citation type="submission" date="2015-04" db="UniProtKB">
        <authorList>
            <consortium name="EnsemblPlants"/>
        </authorList>
    </citation>
    <scope>IDENTIFICATION</scope>
</reference>
<accession>A0A0D9XRJ9</accession>
<evidence type="ECO:0000313" key="1">
    <source>
        <dbReference type="EnsemblPlants" id="LPERR11G09370.1"/>
    </source>
</evidence>
<protein>
    <submittedName>
        <fullName evidence="1">Uncharacterized protein</fullName>
    </submittedName>
</protein>
<dbReference type="HOGENOM" id="CLU_2416461_0_0_1"/>
<dbReference type="EnsemblPlants" id="LPERR11G09370.1">
    <property type="protein sequence ID" value="LPERR11G09370.1"/>
    <property type="gene ID" value="LPERR11G09370"/>
</dbReference>
<dbReference type="Gramene" id="LPERR11G09370.1">
    <property type="protein sequence ID" value="LPERR11G09370.1"/>
    <property type="gene ID" value="LPERR11G09370"/>
</dbReference>
<dbReference type="Proteomes" id="UP000032180">
    <property type="component" value="Chromosome 11"/>
</dbReference>
<sequence length="92" mass="10066">MIQRVKAYVEENGRPEGASIFLEEQGSSMSDDDHRYSTSESVNTRGIYTIDGGNDVALTSGTPVQHLASLQDILGETSFDTTANPEIVQWTE</sequence>
<reference evidence="2" key="2">
    <citation type="submission" date="2013-12" db="EMBL/GenBank/DDBJ databases">
        <authorList>
            <person name="Yu Y."/>
            <person name="Lee S."/>
            <person name="de Baynast K."/>
            <person name="Wissotski M."/>
            <person name="Liu L."/>
            <person name="Talag J."/>
            <person name="Goicoechea J."/>
            <person name="Angelova A."/>
            <person name="Jetty R."/>
            <person name="Kudrna D."/>
            <person name="Golser W."/>
            <person name="Rivera L."/>
            <person name="Zhang J."/>
            <person name="Wing R."/>
        </authorList>
    </citation>
    <scope>NUCLEOTIDE SEQUENCE</scope>
</reference>
<keyword evidence="2" id="KW-1185">Reference proteome</keyword>
<dbReference type="AlphaFoldDB" id="A0A0D9XRJ9"/>
<organism evidence="1 2">
    <name type="scientific">Leersia perrieri</name>
    <dbReference type="NCBI Taxonomy" id="77586"/>
    <lineage>
        <taxon>Eukaryota</taxon>
        <taxon>Viridiplantae</taxon>
        <taxon>Streptophyta</taxon>
        <taxon>Embryophyta</taxon>
        <taxon>Tracheophyta</taxon>
        <taxon>Spermatophyta</taxon>
        <taxon>Magnoliopsida</taxon>
        <taxon>Liliopsida</taxon>
        <taxon>Poales</taxon>
        <taxon>Poaceae</taxon>
        <taxon>BOP clade</taxon>
        <taxon>Oryzoideae</taxon>
        <taxon>Oryzeae</taxon>
        <taxon>Oryzinae</taxon>
        <taxon>Leersia</taxon>
    </lineage>
</organism>
<evidence type="ECO:0000313" key="2">
    <source>
        <dbReference type="Proteomes" id="UP000032180"/>
    </source>
</evidence>
<reference evidence="1 2" key="1">
    <citation type="submission" date="2012-08" db="EMBL/GenBank/DDBJ databases">
        <title>Oryza genome evolution.</title>
        <authorList>
            <person name="Wing R.A."/>
        </authorList>
    </citation>
    <scope>NUCLEOTIDE SEQUENCE</scope>
</reference>
<proteinExistence type="predicted"/>